<reference evidence="3" key="2">
    <citation type="submission" date="2022-01" db="EMBL/GenBank/DDBJ databases">
        <authorList>
            <person name="Yamashiro T."/>
            <person name="Shiraishi A."/>
            <person name="Satake H."/>
            <person name="Nakayama K."/>
        </authorList>
    </citation>
    <scope>NUCLEOTIDE SEQUENCE</scope>
</reference>
<name>A0ABQ5J7L4_9ASTR</name>
<evidence type="ECO:0000313" key="4">
    <source>
        <dbReference type="Proteomes" id="UP001151760"/>
    </source>
</evidence>
<comment type="caution">
    <text evidence="3">The sequence shown here is derived from an EMBL/GenBank/DDBJ whole genome shotgun (WGS) entry which is preliminary data.</text>
</comment>
<dbReference type="InterPro" id="IPR043128">
    <property type="entry name" value="Rev_trsase/Diguanyl_cyclase"/>
</dbReference>
<dbReference type="Proteomes" id="UP001151760">
    <property type="component" value="Unassembled WGS sequence"/>
</dbReference>
<dbReference type="InterPro" id="IPR053134">
    <property type="entry name" value="RNA-dir_DNA_polymerase"/>
</dbReference>
<feature type="region of interest" description="Disordered" evidence="1">
    <location>
        <begin position="46"/>
        <end position="80"/>
    </location>
</feature>
<dbReference type="Pfam" id="PF00078">
    <property type="entry name" value="RVT_1"/>
    <property type="match status" value="1"/>
</dbReference>
<dbReference type="Gene3D" id="3.10.10.10">
    <property type="entry name" value="HIV Type 1 Reverse Transcriptase, subunit A, domain 1"/>
    <property type="match status" value="1"/>
</dbReference>
<dbReference type="PANTHER" id="PTHR24559">
    <property type="entry name" value="TRANSPOSON TY3-I GAG-POL POLYPROTEIN"/>
    <property type="match status" value="1"/>
</dbReference>
<dbReference type="InterPro" id="IPR000477">
    <property type="entry name" value="RT_dom"/>
</dbReference>
<keyword evidence="4" id="KW-1185">Reference proteome</keyword>
<organism evidence="3 4">
    <name type="scientific">Tanacetum coccineum</name>
    <dbReference type="NCBI Taxonomy" id="301880"/>
    <lineage>
        <taxon>Eukaryota</taxon>
        <taxon>Viridiplantae</taxon>
        <taxon>Streptophyta</taxon>
        <taxon>Embryophyta</taxon>
        <taxon>Tracheophyta</taxon>
        <taxon>Spermatophyta</taxon>
        <taxon>Magnoliopsida</taxon>
        <taxon>eudicotyledons</taxon>
        <taxon>Gunneridae</taxon>
        <taxon>Pentapetalae</taxon>
        <taxon>asterids</taxon>
        <taxon>campanulids</taxon>
        <taxon>Asterales</taxon>
        <taxon>Asteraceae</taxon>
        <taxon>Asteroideae</taxon>
        <taxon>Anthemideae</taxon>
        <taxon>Anthemidinae</taxon>
        <taxon>Tanacetum</taxon>
    </lineage>
</organism>
<dbReference type="Gene3D" id="3.30.70.270">
    <property type="match status" value="1"/>
</dbReference>
<dbReference type="PANTHER" id="PTHR24559:SF427">
    <property type="entry name" value="RNA-DIRECTED DNA POLYMERASE"/>
    <property type="match status" value="1"/>
</dbReference>
<evidence type="ECO:0000256" key="1">
    <source>
        <dbReference type="SAM" id="MobiDB-lite"/>
    </source>
</evidence>
<accession>A0ABQ5J7L4</accession>
<dbReference type="InterPro" id="IPR043502">
    <property type="entry name" value="DNA/RNA_pol_sf"/>
</dbReference>
<dbReference type="CDD" id="cd01647">
    <property type="entry name" value="RT_LTR"/>
    <property type="match status" value="1"/>
</dbReference>
<gene>
    <name evidence="3" type="ORF">Tco_1124355</name>
</gene>
<protein>
    <recommendedName>
        <fullName evidence="2">Reverse transcriptase domain-containing protein</fullName>
    </recommendedName>
</protein>
<proteinExistence type="predicted"/>
<dbReference type="SUPFAM" id="SSF56672">
    <property type="entry name" value="DNA/RNA polymerases"/>
    <property type="match status" value="1"/>
</dbReference>
<reference evidence="3" key="1">
    <citation type="journal article" date="2022" name="Int. J. Mol. Sci.">
        <title>Draft Genome of Tanacetum Coccineum: Genomic Comparison of Closely Related Tanacetum-Family Plants.</title>
        <authorList>
            <person name="Yamashiro T."/>
            <person name="Shiraishi A."/>
            <person name="Nakayama K."/>
            <person name="Satake H."/>
        </authorList>
    </citation>
    <scope>NUCLEOTIDE SEQUENCE</scope>
</reference>
<evidence type="ECO:0000259" key="2">
    <source>
        <dbReference type="Pfam" id="PF00078"/>
    </source>
</evidence>
<evidence type="ECO:0000313" key="3">
    <source>
        <dbReference type="EMBL" id="GJU07925.1"/>
    </source>
</evidence>
<sequence>MMTTVNQGMSVEEIERVVAQRVANAIKAIAIYETKTNIARKSVIQTKRQEDKVAENASNKRKWEGNHNGSSSQQNKGHKVPRAHITWPINKKAYAGSLPLCNQCKFHHNGPCTKYMEKGFPIFLAYTCLSLQKRVEEKVGRLEAIEDVPPECQRRSESLYFLGLARVFLDSIKWSLQLIWYPGAAYFPHLWSSGLVCKKKDGSFRMCIDYRELNKLTVKNRYPLPIIDDYLDQTSRSVSTQKDRTYLFPGYQQRGLREEDISKTAFRTRYGHYKFQVMPFGLTNAPAVFIDFMNRPRLIPFKIGQTPKSTQRRIRQLLGKVKFEWEINKKKLFPTSRRKRCACKPILALPKEAKDFIAYCELRRSGIVRVIEAEKKCTVFTDHKSLVTHSLNQERVEHEQSPLLELLSDYDCDIRYHPGKAMSLRMLEQNEREPPLRVRA</sequence>
<dbReference type="EMBL" id="BQNB010021585">
    <property type="protein sequence ID" value="GJU07925.1"/>
    <property type="molecule type" value="Genomic_DNA"/>
</dbReference>
<feature type="domain" description="Reverse transcriptase" evidence="2">
    <location>
        <begin position="198"/>
        <end position="295"/>
    </location>
</feature>